<proteinExistence type="inferred from homology"/>
<evidence type="ECO:0000256" key="1">
    <source>
        <dbReference type="ARBA" id="ARBA00004236"/>
    </source>
</evidence>
<evidence type="ECO:0000256" key="10">
    <source>
        <dbReference type="ARBA" id="ARBA00023180"/>
    </source>
</evidence>
<dbReference type="EC" id="3.1.3.80" evidence="3"/>
<keyword evidence="9" id="KW-0472">Membrane</keyword>
<evidence type="ECO:0000256" key="3">
    <source>
        <dbReference type="ARBA" id="ARBA00012976"/>
    </source>
</evidence>
<evidence type="ECO:0000256" key="14">
    <source>
        <dbReference type="ARBA" id="ARBA00043691"/>
    </source>
</evidence>
<evidence type="ECO:0000256" key="9">
    <source>
        <dbReference type="ARBA" id="ARBA00023136"/>
    </source>
</evidence>
<comment type="catalytic activity">
    <reaction evidence="15">
        <text>(2R)-2,3-bisphosphoglycerate + H2O = (2R)-2-phosphoglycerate + phosphate</text>
        <dbReference type="Rhea" id="RHEA:27381"/>
        <dbReference type="ChEBI" id="CHEBI:15377"/>
        <dbReference type="ChEBI" id="CHEBI:43474"/>
        <dbReference type="ChEBI" id="CHEBI:58248"/>
        <dbReference type="ChEBI" id="CHEBI:58289"/>
        <dbReference type="EC" id="3.1.3.80"/>
    </reaction>
    <physiologicalReaction direction="left-to-right" evidence="15">
        <dbReference type="Rhea" id="RHEA:27382"/>
    </physiologicalReaction>
</comment>
<dbReference type="PIRSF" id="PIRSF000894">
    <property type="entry name" value="Acid_phosphatase"/>
    <property type="match status" value="1"/>
</dbReference>
<dbReference type="CDD" id="cd07061">
    <property type="entry name" value="HP_HAP_like"/>
    <property type="match status" value="1"/>
</dbReference>
<dbReference type="InterPro" id="IPR000560">
    <property type="entry name" value="His_Pase_clade-2"/>
</dbReference>
<dbReference type="SUPFAM" id="SSF53254">
    <property type="entry name" value="Phosphoglycerate mutase-like"/>
    <property type="match status" value="1"/>
</dbReference>
<keyword evidence="18" id="KW-1185">Reference proteome</keyword>
<evidence type="ECO:0000256" key="11">
    <source>
        <dbReference type="ARBA" id="ARBA00031642"/>
    </source>
</evidence>
<dbReference type="GO" id="GO:0034417">
    <property type="term" value="F:bisphosphoglycerate 3-phosphatase activity"/>
    <property type="evidence" value="ECO:0007669"/>
    <property type="project" value="UniProtKB-EC"/>
</dbReference>
<dbReference type="Pfam" id="PF00328">
    <property type="entry name" value="His_Phos_2"/>
    <property type="match status" value="1"/>
</dbReference>
<feature type="disulfide bond" evidence="16">
    <location>
        <begin position="243"/>
        <end position="257"/>
    </location>
</feature>
<evidence type="ECO:0000256" key="15">
    <source>
        <dbReference type="ARBA" id="ARBA00043832"/>
    </source>
</evidence>
<dbReference type="PANTHER" id="PTHR20963:SF8">
    <property type="entry name" value="MULTIPLE INOSITOL POLYPHOSPHATE PHOSPHATASE 1"/>
    <property type="match status" value="1"/>
</dbReference>
<evidence type="ECO:0000313" key="17">
    <source>
        <dbReference type="EMBL" id="OQR97151.1"/>
    </source>
</evidence>
<evidence type="ECO:0000256" key="6">
    <source>
        <dbReference type="ARBA" id="ARBA00022475"/>
    </source>
</evidence>
<name>A0A1V9ZGX2_ACHHY</name>
<comment type="catalytic activity">
    <reaction evidence="12">
        <text>1D-myo-inositol 1,2,5,6-tetrakisphosphate + H2O = 1D-myo-inositol 1,2,6-trisphosphate + phosphate</text>
        <dbReference type="Rhea" id="RHEA:77119"/>
        <dbReference type="ChEBI" id="CHEBI:15377"/>
        <dbReference type="ChEBI" id="CHEBI:43474"/>
        <dbReference type="ChEBI" id="CHEBI:195535"/>
        <dbReference type="ChEBI" id="CHEBI:195537"/>
        <dbReference type="EC" id="3.1.3.62"/>
    </reaction>
    <physiologicalReaction direction="left-to-right" evidence="12">
        <dbReference type="Rhea" id="RHEA:77120"/>
    </physiologicalReaction>
</comment>
<evidence type="ECO:0000313" key="18">
    <source>
        <dbReference type="Proteomes" id="UP000243579"/>
    </source>
</evidence>
<keyword evidence="8" id="KW-0378">Hydrolase</keyword>
<evidence type="ECO:0000256" key="5">
    <source>
        <dbReference type="ARBA" id="ARBA00018097"/>
    </source>
</evidence>
<dbReference type="EC" id="3.1.3.62" evidence="4"/>
<evidence type="ECO:0000256" key="16">
    <source>
        <dbReference type="PIRSR" id="PIRSR000894-2"/>
    </source>
</evidence>
<sequence length="421" mass="46894">MWQQIFVAGWAAAAAVRRVPVDDFELTRRLGTKTPYYSQAEPFEIDAPMGCAPVQVNMVVRHGTRYPTHKVIAKIAAMAAKLQASNATLPTWLKNWDTHEHYPLEFEAQLAPSGVDELVGLGDRMRQKYGLAFVPHYEDNAYVFEHTWKVRTQQSAAAFAHGFFNSHEPVPMAVASKGDDVELRFFDNCPLFTAAVENNATAWREYAAFPTSPSMRANVAELQATLQLPGITAEDLDAVYEACAFDVSVHHTVDRWCSLMGTDLLSSMEYYKDLKAYYKKSYGNPLAYEIAAPLLRSLIEGMIARRDGGTYQGIFRFAHAETILPLSSLLGFMRGDRPLEAVAVQPQRAFKSAIISPFGANIAFVLYACDDGNHVAQLLLNEKQLPVPGLGCIFCPLELLEKHFAPWITRDFDHMCSVASS</sequence>
<dbReference type="STRING" id="1202772.A0A1V9ZGX2"/>
<evidence type="ECO:0000256" key="7">
    <source>
        <dbReference type="ARBA" id="ARBA00022729"/>
    </source>
</evidence>
<comment type="similarity">
    <text evidence="2">Belongs to the histidine acid phosphatase family. MINPP1 subfamily.</text>
</comment>
<dbReference type="GO" id="GO:0005886">
    <property type="term" value="C:plasma membrane"/>
    <property type="evidence" value="ECO:0007669"/>
    <property type="project" value="UniProtKB-SubCell"/>
</dbReference>
<evidence type="ECO:0000256" key="4">
    <source>
        <dbReference type="ARBA" id="ARBA00013040"/>
    </source>
</evidence>
<dbReference type="GO" id="GO:0052745">
    <property type="term" value="F:inositol phosphate phosphatase activity"/>
    <property type="evidence" value="ECO:0007669"/>
    <property type="project" value="TreeGrafter"/>
</dbReference>
<keyword evidence="6" id="KW-1003">Cell membrane</keyword>
<dbReference type="GO" id="GO:0003993">
    <property type="term" value="F:acid phosphatase activity"/>
    <property type="evidence" value="ECO:0007669"/>
    <property type="project" value="TreeGrafter"/>
</dbReference>
<dbReference type="Proteomes" id="UP000243579">
    <property type="component" value="Unassembled WGS sequence"/>
</dbReference>
<reference evidence="17 18" key="1">
    <citation type="journal article" date="2014" name="Genome Biol. Evol.">
        <title>The secreted proteins of Achlya hypogyna and Thraustotheca clavata identify the ancestral oomycete secretome and reveal gene acquisitions by horizontal gene transfer.</title>
        <authorList>
            <person name="Misner I."/>
            <person name="Blouin N."/>
            <person name="Leonard G."/>
            <person name="Richards T.A."/>
            <person name="Lane C.E."/>
        </authorList>
    </citation>
    <scope>NUCLEOTIDE SEQUENCE [LARGE SCALE GENOMIC DNA]</scope>
    <source>
        <strain evidence="17 18">ATCC 48635</strain>
    </source>
</reference>
<dbReference type="EMBL" id="JNBR01000122">
    <property type="protein sequence ID" value="OQR97151.1"/>
    <property type="molecule type" value="Genomic_DNA"/>
</dbReference>
<evidence type="ECO:0000256" key="8">
    <source>
        <dbReference type="ARBA" id="ARBA00022801"/>
    </source>
</evidence>
<gene>
    <name evidence="17" type="ORF">ACHHYP_12698</name>
</gene>
<keyword evidence="10" id="KW-0325">Glycoprotein</keyword>
<dbReference type="Gene3D" id="3.40.50.1240">
    <property type="entry name" value="Phosphoglycerate mutase-like"/>
    <property type="match status" value="1"/>
</dbReference>
<accession>A0A1V9ZGX2</accession>
<keyword evidence="7" id="KW-0732">Signal</keyword>
<keyword evidence="16" id="KW-1015">Disulfide bond</keyword>
<protein>
    <recommendedName>
        <fullName evidence="5">Multiple inositol polyphosphate phosphatase 1</fullName>
        <ecNumber evidence="4">3.1.3.62</ecNumber>
        <ecNumber evidence="3">3.1.3.80</ecNumber>
    </recommendedName>
    <alternativeName>
        <fullName evidence="11">2,3-bisphosphoglycerate 3-phosphatase</fullName>
    </alternativeName>
</protein>
<comment type="catalytic activity">
    <reaction evidence="14">
        <text>1D-myo-inositol hexakisphosphate + H2O = 1D-myo-inositol 1,2,4,5,6-pentakisphosphate + phosphate</text>
        <dbReference type="Rhea" id="RHEA:16989"/>
        <dbReference type="ChEBI" id="CHEBI:15377"/>
        <dbReference type="ChEBI" id="CHEBI:43474"/>
        <dbReference type="ChEBI" id="CHEBI:57798"/>
        <dbReference type="ChEBI" id="CHEBI:58130"/>
        <dbReference type="EC" id="3.1.3.62"/>
    </reaction>
    <physiologicalReaction direction="left-to-right" evidence="14">
        <dbReference type="Rhea" id="RHEA:16990"/>
    </physiologicalReaction>
</comment>
<comment type="subcellular location">
    <subcellularLocation>
        <location evidence="1">Cell membrane</location>
    </subcellularLocation>
</comment>
<dbReference type="AlphaFoldDB" id="A0A1V9ZGX2"/>
<dbReference type="PANTHER" id="PTHR20963">
    <property type="entry name" value="MULTIPLE INOSITOL POLYPHOSPHATE PHOSPHATASE-RELATED"/>
    <property type="match status" value="1"/>
</dbReference>
<evidence type="ECO:0000256" key="12">
    <source>
        <dbReference type="ARBA" id="ARBA00043668"/>
    </source>
</evidence>
<evidence type="ECO:0000256" key="2">
    <source>
        <dbReference type="ARBA" id="ARBA00008422"/>
    </source>
</evidence>
<feature type="disulfide bond" evidence="16">
    <location>
        <begin position="51"/>
        <end position="369"/>
    </location>
</feature>
<dbReference type="OrthoDB" id="6509975at2759"/>
<dbReference type="InterPro" id="IPR016274">
    <property type="entry name" value="Histidine_acid_Pase_euk"/>
</dbReference>
<evidence type="ECO:0000256" key="13">
    <source>
        <dbReference type="ARBA" id="ARBA00043671"/>
    </source>
</evidence>
<comment type="caution">
    <text evidence="17">The sequence shown here is derived from an EMBL/GenBank/DDBJ whole genome shotgun (WGS) entry which is preliminary data.</text>
</comment>
<organism evidence="17 18">
    <name type="scientific">Achlya hypogyna</name>
    <name type="common">Oomycete</name>
    <name type="synonym">Protoachlya hypogyna</name>
    <dbReference type="NCBI Taxonomy" id="1202772"/>
    <lineage>
        <taxon>Eukaryota</taxon>
        <taxon>Sar</taxon>
        <taxon>Stramenopiles</taxon>
        <taxon>Oomycota</taxon>
        <taxon>Saprolegniomycetes</taxon>
        <taxon>Saprolegniales</taxon>
        <taxon>Achlyaceae</taxon>
        <taxon>Achlya</taxon>
    </lineage>
</organism>
<dbReference type="InterPro" id="IPR029033">
    <property type="entry name" value="His_PPase_superfam"/>
</dbReference>
<comment type="catalytic activity">
    <reaction evidence="13">
        <text>1D-myo-inositol 1,2,4,5,6-pentakisphosphate + H2O = 1D-myo-inositol 1,2,5,6-tetrakisphosphate + phosphate</text>
        <dbReference type="Rhea" id="RHEA:77115"/>
        <dbReference type="ChEBI" id="CHEBI:15377"/>
        <dbReference type="ChEBI" id="CHEBI:43474"/>
        <dbReference type="ChEBI" id="CHEBI:57798"/>
        <dbReference type="ChEBI" id="CHEBI:195535"/>
        <dbReference type="EC" id="3.1.3.62"/>
    </reaction>
    <physiologicalReaction direction="left-to-right" evidence="13">
        <dbReference type="Rhea" id="RHEA:77116"/>
    </physiologicalReaction>
</comment>